<keyword evidence="1" id="KW-0472">Membrane</keyword>
<dbReference type="AlphaFoldDB" id="A0A6D2C2H0"/>
<dbReference type="EMBL" id="JRPH02000043">
    <property type="protein sequence ID" value="TLE02527.1"/>
    <property type="molecule type" value="Genomic_DNA"/>
</dbReference>
<dbReference type="Proteomes" id="UP000029870">
    <property type="component" value="Unassembled WGS sequence"/>
</dbReference>
<keyword evidence="1" id="KW-0812">Transmembrane</keyword>
<feature type="transmembrane region" description="Helical" evidence="1">
    <location>
        <begin position="17"/>
        <end position="40"/>
    </location>
</feature>
<accession>A0A6D2C2H0</accession>
<organism evidence="2 3">
    <name type="scientific">Helicobacter bilis</name>
    <dbReference type="NCBI Taxonomy" id="37372"/>
    <lineage>
        <taxon>Bacteria</taxon>
        <taxon>Pseudomonadati</taxon>
        <taxon>Campylobacterota</taxon>
        <taxon>Epsilonproteobacteria</taxon>
        <taxon>Campylobacterales</taxon>
        <taxon>Helicobacteraceae</taxon>
        <taxon>Helicobacter</taxon>
    </lineage>
</organism>
<keyword evidence="1" id="KW-1133">Transmembrane helix</keyword>
<feature type="transmembrane region" description="Helical" evidence="1">
    <location>
        <begin position="60"/>
        <end position="82"/>
    </location>
</feature>
<proteinExistence type="predicted"/>
<evidence type="ECO:0000256" key="1">
    <source>
        <dbReference type="SAM" id="Phobius"/>
    </source>
</evidence>
<evidence type="ECO:0000313" key="2">
    <source>
        <dbReference type="EMBL" id="TLE02527.1"/>
    </source>
</evidence>
<name>A0A6D2C2H0_9HELI</name>
<gene>
    <name evidence="2" type="ORF">LS77_010165</name>
</gene>
<dbReference type="GeneID" id="60656493"/>
<comment type="caution">
    <text evidence="2">The sequence shown here is derived from an EMBL/GenBank/DDBJ whole genome shotgun (WGS) entry which is preliminary data.</text>
</comment>
<evidence type="ECO:0000313" key="3">
    <source>
        <dbReference type="Proteomes" id="UP000029870"/>
    </source>
</evidence>
<reference evidence="2 3" key="1">
    <citation type="journal article" date="2014" name="Genome Announc.">
        <title>Draft genome sequences of eight enterohepatic helicobacter species isolated from both laboratory and wild rodents.</title>
        <authorList>
            <person name="Sheh A."/>
            <person name="Shen Z."/>
            <person name="Fox J.G."/>
        </authorList>
    </citation>
    <scope>NUCLEOTIDE SEQUENCE [LARGE SCALE GENOMIC DNA]</scope>
    <source>
        <strain evidence="2 3">Missouri</strain>
    </source>
</reference>
<protein>
    <submittedName>
        <fullName evidence="2">Uncharacterized protein</fullName>
    </submittedName>
</protein>
<sequence>MTNTTTKTLSYTTLFQTLLFIAILLIICSSARAIMVAHFIPEELFTHKDFYAMWIMGFKLDMRSIGIAMLVFVGLKLIAFVIESILKISVKLSGGGG</sequence>
<dbReference type="RefSeq" id="WP_004086509.1">
    <property type="nucleotide sequence ID" value="NZ_CAOUIW010000001.1"/>
</dbReference>